<feature type="domain" description="Kazal-like" evidence="2">
    <location>
        <begin position="46"/>
        <end position="92"/>
    </location>
</feature>
<proteinExistence type="predicted"/>
<keyword evidence="4" id="KW-1185">Reference proteome</keyword>
<dbReference type="InterPro" id="IPR002350">
    <property type="entry name" value="Kazal_dom"/>
</dbReference>
<reference evidence="3" key="1">
    <citation type="journal article" date="2020" name="bioRxiv">
        <title>Comparative genomics of Chlamydomonas.</title>
        <authorList>
            <person name="Craig R.J."/>
            <person name="Hasan A.R."/>
            <person name="Ness R.W."/>
            <person name="Keightley P.D."/>
        </authorList>
    </citation>
    <scope>NUCLEOTIDE SEQUENCE</scope>
    <source>
        <strain evidence="3">CCAP 11/173</strain>
    </source>
</reference>
<dbReference type="SUPFAM" id="SSF100895">
    <property type="entry name" value="Kazal-type serine protease inhibitors"/>
    <property type="match status" value="2"/>
</dbReference>
<name>A0A835TC37_9CHLO</name>
<sequence length="399" mass="41220">MARPFRAGLLLVFIAACALATAHAGCEGVMCTADYDPVCCTKTGQTYPNKWCMCPLLLTPVCDTHGRSWGNPCLARCGGVQTGRWRPGPCDSPKRYVGGVEDVTATCGDPVACLVDPCSLPRTCTNPLPPGAVCLSNYCPALTLPGSQQPLGPCTAVWMDPATGQSVPCGGSTSTSTSGSSNSAGVTAGLAATASLDAPCTCPLDRNPVCVGGQTYPSLCMAKCAGVVGKDATTGWRFGVCEGHNPFPTCPGNPSTLPAVRCMAPCSRPCSADPSATCVANPCGCLLTYRGYKVGACGEVWLDRRGAVVDACMPQPDVDIYSCNADSARYMCTADAYSACDAATCPTAPASAKCMVKACDLDYRGQLLKACTPIFYDPATGDAFSNCNAQVPRRLLLQG</sequence>
<dbReference type="InterPro" id="IPR036058">
    <property type="entry name" value="Kazal_dom_sf"/>
</dbReference>
<evidence type="ECO:0000313" key="4">
    <source>
        <dbReference type="Proteomes" id="UP000613740"/>
    </source>
</evidence>
<protein>
    <recommendedName>
        <fullName evidence="2">Kazal-like domain-containing protein</fullName>
    </recommendedName>
</protein>
<dbReference type="PROSITE" id="PS51465">
    <property type="entry name" value="KAZAL_2"/>
    <property type="match status" value="1"/>
</dbReference>
<feature type="signal peptide" evidence="1">
    <location>
        <begin position="1"/>
        <end position="24"/>
    </location>
</feature>
<dbReference type="InterPro" id="IPR053265">
    <property type="entry name" value="Serpin"/>
</dbReference>
<dbReference type="Proteomes" id="UP000613740">
    <property type="component" value="Unassembled WGS sequence"/>
</dbReference>
<keyword evidence="1" id="KW-0732">Signal</keyword>
<evidence type="ECO:0000256" key="1">
    <source>
        <dbReference type="SAM" id="SignalP"/>
    </source>
</evidence>
<dbReference type="PANTHER" id="PTHR21131:SF0">
    <property type="entry name" value="GEO10195P1-RELATED"/>
    <property type="match status" value="1"/>
</dbReference>
<gene>
    <name evidence="3" type="ORF">HYH02_011956</name>
</gene>
<feature type="chain" id="PRO_5032748629" description="Kazal-like domain-containing protein" evidence="1">
    <location>
        <begin position="25"/>
        <end position="399"/>
    </location>
</feature>
<evidence type="ECO:0000313" key="3">
    <source>
        <dbReference type="EMBL" id="KAG2435456.1"/>
    </source>
</evidence>
<dbReference type="EMBL" id="JAEHOD010000053">
    <property type="protein sequence ID" value="KAG2435456.1"/>
    <property type="molecule type" value="Genomic_DNA"/>
</dbReference>
<dbReference type="PROSITE" id="PS51257">
    <property type="entry name" value="PROKAR_LIPOPROTEIN"/>
    <property type="match status" value="1"/>
</dbReference>
<dbReference type="GO" id="GO:0005615">
    <property type="term" value="C:extracellular space"/>
    <property type="evidence" value="ECO:0007669"/>
    <property type="project" value="TreeGrafter"/>
</dbReference>
<accession>A0A835TC37</accession>
<dbReference type="OrthoDB" id="529793at2759"/>
<dbReference type="PANTHER" id="PTHR21131">
    <property type="entry name" value="SERINE-TYPE ENDOPEPTIDASE INHIBITOR"/>
    <property type="match status" value="1"/>
</dbReference>
<evidence type="ECO:0000259" key="2">
    <source>
        <dbReference type="PROSITE" id="PS51465"/>
    </source>
</evidence>
<comment type="caution">
    <text evidence="3">The sequence shown here is derived from an EMBL/GenBank/DDBJ whole genome shotgun (WGS) entry which is preliminary data.</text>
</comment>
<organism evidence="3 4">
    <name type="scientific">Chlamydomonas schloesseri</name>
    <dbReference type="NCBI Taxonomy" id="2026947"/>
    <lineage>
        <taxon>Eukaryota</taxon>
        <taxon>Viridiplantae</taxon>
        <taxon>Chlorophyta</taxon>
        <taxon>core chlorophytes</taxon>
        <taxon>Chlorophyceae</taxon>
        <taxon>CS clade</taxon>
        <taxon>Chlamydomonadales</taxon>
        <taxon>Chlamydomonadaceae</taxon>
        <taxon>Chlamydomonas</taxon>
    </lineage>
</organism>
<dbReference type="AlphaFoldDB" id="A0A835TC37"/>
<dbReference type="Gene3D" id="3.30.60.30">
    <property type="match status" value="1"/>
</dbReference>